<dbReference type="Proteomes" id="UP001429100">
    <property type="component" value="Unassembled WGS sequence"/>
</dbReference>
<protein>
    <submittedName>
        <fullName evidence="2">Uncharacterized protein</fullName>
    </submittedName>
</protein>
<organism evidence="2 3">
    <name type="scientific">Cryptosporidium hominis</name>
    <dbReference type="NCBI Taxonomy" id="237895"/>
    <lineage>
        <taxon>Eukaryota</taxon>
        <taxon>Sar</taxon>
        <taxon>Alveolata</taxon>
        <taxon>Apicomplexa</taxon>
        <taxon>Conoidasida</taxon>
        <taxon>Coccidia</taxon>
        <taxon>Eucoccidiorida</taxon>
        <taxon>Eimeriorina</taxon>
        <taxon>Cryptosporidiidae</taxon>
        <taxon>Cryptosporidium</taxon>
    </lineage>
</organism>
<dbReference type="EMBL" id="JTAI01000048">
    <property type="protein sequence ID" value="PPS92090.1"/>
    <property type="molecule type" value="Genomic_DNA"/>
</dbReference>
<keyword evidence="1" id="KW-0812">Transmembrane</keyword>
<evidence type="ECO:0000313" key="2">
    <source>
        <dbReference type="EMBL" id="PPS92090.1"/>
    </source>
</evidence>
<reference evidence="2 3" key="2">
    <citation type="submission" date="2017-10" db="EMBL/GenBank/DDBJ databases">
        <title>Consistent, comparative and evidence-based genome annotation and re-annotation for the closely-related species, Cryptosporidium parvum, C. hominis and C. tyzzeri.</title>
        <authorList>
            <person name="Baptista R.P."/>
            <person name="Li Y."/>
            <person name="Sateriale A."/>
            <person name="Striepen B."/>
            <person name="Kissinger J.C."/>
        </authorList>
    </citation>
    <scope>NUCLEOTIDE SEQUENCE [LARGE SCALE GENOMIC DNA]</scope>
    <source>
        <strain evidence="2">30976</strain>
    </source>
</reference>
<sequence>MFFEERRIKKKKILIKFNIFDFLHVLCILLYYVNDW</sequence>
<keyword evidence="1" id="KW-0472">Membrane</keyword>
<proteinExistence type="predicted"/>
<evidence type="ECO:0000313" key="3">
    <source>
        <dbReference type="Proteomes" id="UP001429100"/>
    </source>
</evidence>
<comment type="caution">
    <text evidence="2">The sequence shown here is derived from an EMBL/GenBank/DDBJ whole genome shotgun (WGS) entry which is preliminary data.</text>
</comment>
<evidence type="ECO:0000256" key="1">
    <source>
        <dbReference type="SAM" id="Phobius"/>
    </source>
</evidence>
<reference evidence="2 3" key="1">
    <citation type="submission" date="2014-11" db="EMBL/GenBank/DDBJ databases">
        <title>Comparative genomic analysis of Cryptosporidium hominis reveals occurrence of genetic recombination in virulent subtypes.</title>
        <authorList>
            <person name="Guo Y."/>
            <person name="Tang K."/>
            <person name="Frace M."/>
            <person name="Li N."/>
            <person name="Roellig D.M."/>
            <person name="Sammons S."/>
            <person name="Knipe K."/>
            <person name="Rowe L."/>
            <person name="Feng Y."/>
            <person name="Xiao L."/>
        </authorList>
    </citation>
    <scope>NUCLEOTIDE SEQUENCE [LARGE SCALE GENOMIC DNA]</scope>
    <source>
        <strain evidence="2">30976</strain>
    </source>
</reference>
<name>A0ABX5B7G5_CRYHO</name>
<keyword evidence="1" id="KW-1133">Transmembrane helix</keyword>
<feature type="transmembrane region" description="Helical" evidence="1">
    <location>
        <begin position="13"/>
        <end position="33"/>
    </location>
</feature>
<accession>A0ABX5B7G5</accession>
<gene>
    <name evidence="2" type="ORF">GY17_00003983</name>
</gene>
<keyword evidence="3" id="KW-1185">Reference proteome</keyword>